<dbReference type="GO" id="GO:0090729">
    <property type="term" value="F:toxin activity"/>
    <property type="evidence" value="ECO:0007669"/>
    <property type="project" value="UniProtKB-KW"/>
</dbReference>
<feature type="domain" description="PIN" evidence="6">
    <location>
        <begin position="5"/>
        <end position="127"/>
    </location>
</feature>
<keyword evidence="4 5" id="KW-0378">Hydrolase</keyword>
<comment type="similarity">
    <text evidence="5">Belongs to the PINc/VapC protein family.</text>
</comment>
<sequence length="136" mass="15256">MTTCFVDTNLFIRYLTNDDPAKAERVERLLKEAAAGKVRLVTAEMVIAEVVWVLESSYDLKSAEIAPLIRAILATSGLDVLNAPLVARALEHYESKNIDFIDGYIAAVMEKQGITELYSFDRKHISRIQAISRKEP</sequence>
<dbReference type="InterPro" id="IPR029060">
    <property type="entry name" value="PIN-like_dom_sf"/>
</dbReference>
<proteinExistence type="inferred from homology"/>
<gene>
    <name evidence="5" type="primary">vapC</name>
    <name evidence="7" type="ordered locus">Gura_3493</name>
</gene>
<dbReference type="GO" id="GO:0000287">
    <property type="term" value="F:magnesium ion binding"/>
    <property type="evidence" value="ECO:0007669"/>
    <property type="project" value="UniProtKB-UniRule"/>
</dbReference>
<dbReference type="Proteomes" id="UP000006695">
    <property type="component" value="Chromosome"/>
</dbReference>
<dbReference type="EC" id="3.1.-.-" evidence="5"/>
<dbReference type="SUPFAM" id="SSF88723">
    <property type="entry name" value="PIN domain-like"/>
    <property type="match status" value="1"/>
</dbReference>
<keyword evidence="8" id="KW-1185">Reference proteome</keyword>
<dbReference type="InterPro" id="IPR022907">
    <property type="entry name" value="VapC_family"/>
</dbReference>
<dbReference type="GO" id="GO:0016787">
    <property type="term" value="F:hydrolase activity"/>
    <property type="evidence" value="ECO:0007669"/>
    <property type="project" value="UniProtKB-KW"/>
</dbReference>
<dbReference type="PANTHER" id="PTHR38826:SF5">
    <property type="entry name" value="RIBONUCLEASE VAPC13"/>
    <property type="match status" value="1"/>
</dbReference>
<dbReference type="Gene3D" id="3.40.50.1010">
    <property type="entry name" value="5'-nuclease"/>
    <property type="match status" value="1"/>
</dbReference>
<dbReference type="STRING" id="351605.Gura_3493"/>
<dbReference type="EMBL" id="CP000698">
    <property type="protein sequence ID" value="ABQ27648.1"/>
    <property type="molecule type" value="Genomic_DNA"/>
</dbReference>
<protein>
    <recommendedName>
        <fullName evidence="5">Ribonuclease VapC</fullName>
        <shortName evidence="5">RNase VapC</shortName>
        <ecNumber evidence="5">3.1.-.-</ecNumber>
    </recommendedName>
    <alternativeName>
        <fullName evidence="5">Toxin VapC</fullName>
    </alternativeName>
</protein>
<dbReference type="CDD" id="cd18683">
    <property type="entry name" value="PIN_VapC-like"/>
    <property type="match status" value="1"/>
</dbReference>
<keyword evidence="3 5" id="KW-0479">Metal-binding</keyword>
<dbReference type="HAMAP" id="MF_00265">
    <property type="entry name" value="VapC_Nob1"/>
    <property type="match status" value="1"/>
</dbReference>
<dbReference type="InterPro" id="IPR002716">
    <property type="entry name" value="PIN_dom"/>
</dbReference>
<dbReference type="RefSeq" id="WP_011940307.1">
    <property type="nucleotide sequence ID" value="NC_009483.1"/>
</dbReference>
<dbReference type="AlphaFoldDB" id="A5G780"/>
<dbReference type="Pfam" id="PF01850">
    <property type="entry name" value="PIN"/>
    <property type="match status" value="1"/>
</dbReference>
<dbReference type="PANTHER" id="PTHR38826">
    <property type="entry name" value="RIBONUCLEASE VAPC13"/>
    <property type="match status" value="1"/>
</dbReference>
<dbReference type="InterPro" id="IPR052106">
    <property type="entry name" value="PINc/VapC_TA"/>
</dbReference>
<feature type="binding site" evidence="5">
    <location>
        <position position="102"/>
    </location>
    <ligand>
        <name>Mg(2+)</name>
        <dbReference type="ChEBI" id="CHEBI:18420"/>
    </ligand>
</feature>
<evidence type="ECO:0000256" key="1">
    <source>
        <dbReference type="ARBA" id="ARBA00022649"/>
    </source>
</evidence>
<evidence type="ECO:0000313" key="8">
    <source>
        <dbReference type="Proteomes" id="UP000006695"/>
    </source>
</evidence>
<comment type="function">
    <text evidence="5">Toxic component of a toxin-antitoxin (TA) system. An RNase.</text>
</comment>
<evidence type="ECO:0000259" key="6">
    <source>
        <dbReference type="Pfam" id="PF01850"/>
    </source>
</evidence>
<evidence type="ECO:0000256" key="3">
    <source>
        <dbReference type="ARBA" id="ARBA00022723"/>
    </source>
</evidence>
<evidence type="ECO:0000256" key="2">
    <source>
        <dbReference type="ARBA" id="ARBA00022722"/>
    </source>
</evidence>
<name>A5G780_GEOUR</name>
<keyword evidence="2 5" id="KW-0540">Nuclease</keyword>
<keyword evidence="5" id="KW-0800">Toxin</keyword>
<dbReference type="HOGENOM" id="CLU_121449_0_1_7"/>
<dbReference type="GO" id="GO:0004540">
    <property type="term" value="F:RNA nuclease activity"/>
    <property type="evidence" value="ECO:0007669"/>
    <property type="project" value="InterPro"/>
</dbReference>
<comment type="cofactor">
    <cofactor evidence="5">
        <name>Mg(2+)</name>
        <dbReference type="ChEBI" id="CHEBI:18420"/>
    </cofactor>
</comment>
<dbReference type="KEGG" id="gur:Gura_3493"/>
<accession>A5G780</accession>
<reference evidence="7 8" key="1">
    <citation type="submission" date="2007-05" db="EMBL/GenBank/DDBJ databases">
        <title>Complete sequence of Geobacter uraniireducens Rf4.</title>
        <authorList>
            <consortium name="US DOE Joint Genome Institute"/>
            <person name="Copeland A."/>
            <person name="Lucas S."/>
            <person name="Lapidus A."/>
            <person name="Barry K."/>
            <person name="Detter J.C."/>
            <person name="Glavina del Rio T."/>
            <person name="Hammon N."/>
            <person name="Israni S."/>
            <person name="Dalin E."/>
            <person name="Tice H."/>
            <person name="Pitluck S."/>
            <person name="Chertkov O."/>
            <person name="Brettin T."/>
            <person name="Bruce D."/>
            <person name="Han C."/>
            <person name="Schmutz J."/>
            <person name="Larimer F."/>
            <person name="Land M."/>
            <person name="Hauser L."/>
            <person name="Kyrpides N."/>
            <person name="Mikhailova N."/>
            <person name="Shelobolina E."/>
            <person name="Aklujkar M."/>
            <person name="Lovley D."/>
            <person name="Richardson P."/>
        </authorList>
    </citation>
    <scope>NUCLEOTIDE SEQUENCE [LARGE SCALE GENOMIC DNA]</scope>
    <source>
        <strain evidence="7 8">Rf4</strain>
    </source>
</reference>
<evidence type="ECO:0000256" key="4">
    <source>
        <dbReference type="ARBA" id="ARBA00022801"/>
    </source>
</evidence>
<dbReference type="OrthoDB" id="32974at2"/>
<evidence type="ECO:0000313" key="7">
    <source>
        <dbReference type="EMBL" id="ABQ27648.1"/>
    </source>
</evidence>
<organism evidence="7 8">
    <name type="scientific">Geotalea uraniireducens (strain Rf4)</name>
    <name type="common">Geobacter uraniireducens</name>
    <dbReference type="NCBI Taxonomy" id="351605"/>
    <lineage>
        <taxon>Bacteria</taxon>
        <taxon>Pseudomonadati</taxon>
        <taxon>Thermodesulfobacteriota</taxon>
        <taxon>Desulfuromonadia</taxon>
        <taxon>Geobacterales</taxon>
        <taxon>Geobacteraceae</taxon>
        <taxon>Geotalea</taxon>
    </lineage>
</organism>
<evidence type="ECO:0000256" key="5">
    <source>
        <dbReference type="HAMAP-Rule" id="MF_00265"/>
    </source>
</evidence>
<keyword evidence="1 5" id="KW-1277">Toxin-antitoxin system</keyword>
<feature type="binding site" evidence="5">
    <location>
        <position position="7"/>
    </location>
    <ligand>
        <name>Mg(2+)</name>
        <dbReference type="ChEBI" id="CHEBI:18420"/>
    </ligand>
</feature>
<keyword evidence="5" id="KW-0460">Magnesium</keyword>